<reference evidence="7" key="2">
    <citation type="submission" date="2023-01" db="EMBL/GenBank/DDBJ databases">
        <title>Draft genome sequence of Algimonas ampicilliniresistens strain NBRC 108219.</title>
        <authorList>
            <person name="Sun Q."/>
            <person name="Mori K."/>
        </authorList>
    </citation>
    <scope>NUCLEOTIDE SEQUENCE</scope>
    <source>
        <strain evidence="7">NBRC 108219</strain>
    </source>
</reference>
<gene>
    <name evidence="7" type="ORF">GCM10007853_08270</name>
</gene>
<accession>A0ABQ5V5X9</accession>
<keyword evidence="6" id="KW-0472">Membrane</keyword>
<dbReference type="InterPro" id="IPR003798">
    <property type="entry name" value="DNA_recombination_RmuC"/>
</dbReference>
<evidence type="ECO:0000256" key="1">
    <source>
        <dbReference type="ARBA" id="ARBA00003416"/>
    </source>
</evidence>
<sequence>MEPVFSIGGADITLLELVIGGLLLVLGILIGSLWRSDGTTKTELMAMRGQQAELQGRLAQLSEEQAQRGTLFQKSLDERLSAMTERVGRSINEQSERSTEHLKRLDTRLEVIDRAQANIKELAGEVSGLQSILSNKQARGAFGEKQMQSLIEQFLPARTYSFQQTLSNNARVDAVIHLPGGHLDVAVDSKFPLEAWQRFSQTEDTIESDLARRQFANDCTKHIRAIADKYLLPGETHEIALMFLPSEAIYAELHAHFPKVVERGFTERVMIVSPTTFMATLHTMNAVLKDAAMREQATVILDEVGKISGDVRRLDDRIAKLQSHYDGGLEMMRQARISTDKITRRADKIEQLDLDEEGNPLTIDPPSESGSLL</sequence>
<evidence type="ECO:0000256" key="4">
    <source>
        <dbReference type="ARBA" id="ARBA00023054"/>
    </source>
</evidence>
<dbReference type="Pfam" id="PF02646">
    <property type="entry name" value="RmuC"/>
    <property type="match status" value="1"/>
</dbReference>
<keyword evidence="6" id="KW-0812">Transmembrane</keyword>
<comment type="caution">
    <text evidence="7">The sequence shown here is derived from an EMBL/GenBank/DDBJ whole genome shotgun (WGS) entry which is preliminary data.</text>
</comment>
<feature type="transmembrane region" description="Helical" evidence="6">
    <location>
        <begin position="12"/>
        <end position="34"/>
    </location>
</feature>
<name>A0ABQ5V5X9_9PROT</name>
<dbReference type="PANTHER" id="PTHR30563:SF0">
    <property type="entry name" value="DNA RECOMBINATION PROTEIN RMUC"/>
    <property type="match status" value="1"/>
</dbReference>
<dbReference type="RefSeq" id="WP_284387851.1">
    <property type="nucleotide sequence ID" value="NZ_BSNK01000001.1"/>
</dbReference>
<dbReference type="EMBL" id="BSNK01000001">
    <property type="protein sequence ID" value="GLQ22953.1"/>
    <property type="molecule type" value="Genomic_DNA"/>
</dbReference>
<comment type="similarity">
    <text evidence="2">Belongs to the RmuC family.</text>
</comment>
<evidence type="ECO:0000256" key="2">
    <source>
        <dbReference type="ARBA" id="ARBA00009840"/>
    </source>
</evidence>
<keyword evidence="5" id="KW-0233">DNA recombination</keyword>
<reference evidence="7" key="1">
    <citation type="journal article" date="2014" name="Int. J. Syst. Evol. Microbiol.">
        <title>Complete genome of a new Firmicutes species belonging to the dominant human colonic microbiota ('Ruminococcus bicirculans') reveals two chromosomes and a selective capacity to utilize plant glucans.</title>
        <authorList>
            <consortium name="NISC Comparative Sequencing Program"/>
            <person name="Wegmann U."/>
            <person name="Louis P."/>
            <person name="Goesmann A."/>
            <person name="Henrissat B."/>
            <person name="Duncan S.H."/>
            <person name="Flint H.J."/>
        </authorList>
    </citation>
    <scope>NUCLEOTIDE SEQUENCE</scope>
    <source>
        <strain evidence="7">NBRC 108219</strain>
    </source>
</reference>
<dbReference type="Proteomes" id="UP001161391">
    <property type="component" value="Unassembled WGS sequence"/>
</dbReference>
<keyword evidence="6" id="KW-1133">Transmembrane helix</keyword>
<proteinExistence type="inferred from homology"/>
<protein>
    <recommendedName>
        <fullName evidence="3">DNA recombination protein RmuC homolog</fullName>
    </recommendedName>
</protein>
<evidence type="ECO:0000313" key="7">
    <source>
        <dbReference type="EMBL" id="GLQ22953.1"/>
    </source>
</evidence>
<evidence type="ECO:0000256" key="3">
    <source>
        <dbReference type="ARBA" id="ARBA00021840"/>
    </source>
</evidence>
<keyword evidence="8" id="KW-1185">Reference proteome</keyword>
<dbReference type="PANTHER" id="PTHR30563">
    <property type="entry name" value="DNA RECOMBINATION PROTEIN RMUC"/>
    <property type="match status" value="1"/>
</dbReference>
<evidence type="ECO:0000256" key="5">
    <source>
        <dbReference type="ARBA" id="ARBA00023172"/>
    </source>
</evidence>
<keyword evidence="4" id="KW-0175">Coiled coil</keyword>
<evidence type="ECO:0000313" key="8">
    <source>
        <dbReference type="Proteomes" id="UP001161391"/>
    </source>
</evidence>
<evidence type="ECO:0000256" key="6">
    <source>
        <dbReference type="SAM" id="Phobius"/>
    </source>
</evidence>
<organism evidence="7 8">
    <name type="scientific">Algimonas ampicilliniresistens</name>
    <dbReference type="NCBI Taxonomy" id="1298735"/>
    <lineage>
        <taxon>Bacteria</taxon>
        <taxon>Pseudomonadati</taxon>
        <taxon>Pseudomonadota</taxon>
        <taxon>Alphaproteobacteria</taxon>
        <taxon>Maricaulales</taxon>
        <taxon>Robiginitomaculaceae</taxon>
        <taxon>Algimonas</taxon>
    </lineage>
</organism>
<comment type="function">
    <text evidence="1">Involved in DNA recombination.</text>
</comment>